<proteinExistence type="inferred from homology"/>
<dbReference type="EMBL" id="DTDV01000022">
    <property type="protein sequence ID" value="HGK24431.1"/>
    <property type="molecule type" value="Genomic_DNA"/>
</dbReference>
<evidence type="ECO:0000256" key="5">
    <source>
        <dbReference type="ARBA" id="ARBA00023152"/>
    </source>
</evidence>
<accession>A0A7V3ZK20</accession>
<feature type="domain" description="Metalloenzyme" evidence="6">
    <location>
        <begin position="2"/>
        <end position="415"/>
    </location>
</feature>
<protein>
    <submittedName>
        <fullName evidence="7">2,3-bisphosphoglycerate-independent phosphoglycerate mutase</fullName>
        <ecNumber evidence="7">5.4.2.12</ecNumber>
    </submittedName>
</protein>
<dbReference type="InterPro" id="IPR006124">
    <property type="entry name" value="Metalloenzyme"/>
</dbReference>
<dbReference type="InterPro" id="IPR042253">
    <property type="entry name" value="Pglycerate_mutase_ApgM_sf"/>
</dbReference>
<dbReference type="RefSeq" id="WP_149122383.1">
    <property type="nucleotide sequence ID" value="NZ_VTFL01000001.1"/>
</dbReference>
<dbReference type="Pfam" id="PF01676">
    <property type="entry name" value="Metalloenzyme"/>
    <property type="match status" value="1"/>
</dbReference>
<dbReference type="Gene3D" id="3.30.70.2130">
    <property type="entry name" value="Metalloenzyme domain"/>
    <property type="match status" value="1"/>
</dbReference>
<sequence length="419" mass="45917">MKKILYVVLDGLGGTPDPKLNGKTELEVANTPNMDRLAKKAKLGLMYPIGPNIAPESDAAVLSILGYDVDKYYTGRGPLEAHGADIEVRDGDLAWRANFATVDEETLKILDRRAGRNLSTEEAKALAEEVNQKVKLDDAEFIFKATVGHRGVLVIRSKKGKLSANVENIDPGYKRHGPYSIAISNPPSEVQKCVPLDDSEEAKEAARLTNEFVMKAFEVLKNSEINKKRKAEGKKPANIILLRDAGDSLPKVPTLQELYGLNFGSIVEMPVERGIALLTGMKEVPIEDSTDYKLWAEKILYALEHYDGVYAHLKGPDVPGHDGNYEKKIKSIEDIDSIFFETLLPKLDFSKVVMAVTADHATPCMLKSHSEDPVPLMIITDGITPDGLDYFGESACSKGSIGKIKGTELMPLLVKIAKG</sequence>
<comment type="function">
    <text evidence="2">Catalyzes the interconversion of 2-phosphoglycerate and 3-phosphoglycerate.</text>
</comment>
<dbReference type="PANTHER" id="PTHR31209:SF0">
    <property type="entry name" value="METALLOENZYME DOMAIN-CONTAINING PROTEIN"/>
    <property type="match status" value="1"/>
</dbReference>
<comment type="pathway">
    <text evidence="3">Carbohydrate degradation.</text>
</comment>
<dbReference type="InterPro" id="IPR004456">
    <property type="entry name" value="Pglycerate_mutase_ApgM"/>
</dbReference>
<dbReference type="AlphaFoldDB" id="A0A7V3ZK20"/>
<gene>
    <name evidence="7" type="primary">apgM</name>
    <name evidence="7" type="ORF">ENU78_08440</name>
</gene>
<evidence type="ECO:0000256" key="1">
    <source>
        <dbReference type="ARBA" id="ARBA00000370"/>
    </source>
</evidence>
<comment type="caution">
    <text evidence="7">The sequence shown here is derived from an EMBL/GenBank/DDBJ whole genome shotgun (WGS) entry which is preliminary data.</text>
</comment>
<dbReference type="Gene3D" id="3.40.720.10">
    <property type="entry name" value="Alkaline Phosphatase, subunit A"/>
    <property type="match status" value="1"/>
</dbReference>
<dbReference type="CDD" id="cd16011">
    <property type="entry name" value="iPGM_like"/>
    <property type="match status" value="1"/>
</dbReference>
<evidence type="ECO:0000256" key="2">
    <source>
        <dbReference type="ARBA" id="ARBA00002315"/>
    </source>
</evidence>
<dbReference type="PANTHER" id="PTHR31209">
    <property type="entry name" value="COFACTOR-INDEPENDENT PHOSPHOGLYCERATE MUTASE"/>
    <property type="match status" value="1"/>
</dbReference>
<dbReference type="SUPFAM" id="SSF53649">
    <property type="entry name" value="Alkaline phosphatase-like"/>
    <property type="match status" value="1"/>
</dbReference>
<evidence type="ECO:0000256" key="3">
    <source>
        <dbReference type="ARBA" id="ARBA00004921"/>
    </source>
</evidence>
<evidence type="ECO:0000259" key="6">
    <source>
        <dbReference type="Pfam" id="PF01676"/>
    </source>
</evidence>
<dbReference type="GO" id="GO:0004619">
    <property type="term" value="F:phosphoglycerate mutase activity"/>
    <property type="evidence" value="ECO:0007669"/>
    <property type="project" value="UniProtKB-EC"/>
</dbReference>
<name>A0A7V3ZK20_DICTH</name>
<dbReference type="PIRSF" id="PIRSF006392">
    <property type="entry name" value="IPGAM_arch"/>
    <property type="match status" value="1"/>
</dbReference>
<dbReference type="NCBIfam" id="TIGR00306">
    <property type="entry name" value="apgM"/>
    <property type="match status" value="1"/>
</dbReference>
<dbReference type="GO" id="GO:0046872">
    <property type="term" value="F:metal ion binding"/>
    <property type="evidence" value="ECO:0007669"/>
    <property type="project" value="InterPro"/>
</dbReference>
<dbReference type="InterPro" id="IPR017850">
    <property type="entry name" value="Alkaline_phosphatase_core_sf"/>
</dbReference>
<evidence type="ECO:0000313" key="7">
    <source>
        <dbReference type="EMBL" id="HGK24431.1"/>
    </source>
</evidence>
<dbReference type="EC" id="5.4.2.12" evidence="7"/>
<keyword evidence="7" id="KW-0413">Isomerase</keyword>
<comment type="similarity">
    <text evidence="4">Belongs to the BPG-independent phosphoglycerate mutase family. A-PGAM subfamily.</text>
</comment>
<evidence type="ECO:0000256" key="4">
    <source>
        <dbReference type="ARBA" id="ARBA00005524"/>
    </source>
</evidence>
<keyword evidence="5" id="KW-0324">Glycolysis</keyword>
<organism evidence="7">
    <name type="scientific">Dictyoglomus thermophilum</name>
    <dbReference type="NCBI Taxonomy" id="14"/>
    <lineage>
        <taxon>Bacteria</taxon>
        <taxon>Pseudomonadati</taxon>
        <taxon>Dictyoglomota</taxon>
        <taxon>Dictyoglomia</taxon>
        <taxon>Dictyoglomales</taxon>
        <taxon>Dictyoglomaceae</taxon>
        <taxon>Dictyoglomus</taxon>
    </lineage>
</organism>
<reference evidence="7" key="1">
    <citation type="journal article" date="2020" name="mSystems">
        <title>Genome- and Community-Level Interaction Insights into Carbon Utilization and Element Cycling Functions of Hydrothermarchaeota in Hydrothermal Sediment.</title>
        <authorList>
            <person name="Zhou Z."/>
            <person name="Liu Y."/>
            <person name="Xu W."/>
            <person name="Pan J."/>
            <person name="Luo Z.H."/>
            <person name="Li M."/>
        </authorList>
    </citation>
    <scope>NUCLEOTIDE SEQUENCE [LARGE SCALE GENOMIC DNA]</scope>
    <source>
        <strain evidence="7">SpSt-70</strain>
    </source>
</reference>
<dbReference type="GO" id="GO:0006096">
    <property type="term" value="P:glycolytic process"/>
    <property type="evidence" value="ECO:0007669"/>
    <property type="project" value="UniProtKB-KW"/>
</dbReference>
<comment type="catalytic activity">
    <reaction evidence="1">
        <text>(2R)-2-phosphoglycerate = (2R)-3-phosphoglycerate</text>
        <dbReference type="Rhea" id="RHEA:15901"/>
        <dbReference type="ChEBI" id="CHEBI:58272"/>
        <dbReference type="ChEBI" id="CHEBI:58289"/>
        <dbReference type="EC" id="5.4.2.12"/>
    </reaction>
</comment>
<dbReference type="Pfam" id="PF10143">
    <property type="entry name" value="PhosphMutase"/>
    <property type="match status" value="1"/>
</dbReference>